<evidence type="ECO:0000313" key="28">
    <source>
        <dbReference type="Proteomes" id="UP000222564"/>
    </source>
</evidence>
<dbReference type="Gene3D" id="3.30.565.10">
    <property type="entry name" value="Histidine kinase-like ATPase, C-terminal domain"/>
    <property type="match status" value="1"/>
</dbReference>
<dbReference type="SUPFAM" id="SSF52172">
    <property type="entry name" value="CheY-like"/>
    <property type="match status" value="1"/>
</dbReference>
<evidence type="ECO:0000259" key="26">
    <source>
        <dbReference type="PROSITE" id="PS50894"/>
    </source>
</evidence>
<feature type="coiled-coil region" evidence="22">
    <location>
        <begin position="287"/>
        <end position="314"/>
    </location>
</feature>
<evidence type="ECO:0000256" key="20">
    <source>
        <dbReference type="PROSITE-ProRule" id="PRU00110"/>
    </source>
</evidence>
<evidence type="ECO:0000256" key="16">
    <source>
        <dbReference type="ARBA" id="ARBA00024867"/>
    </source>
</evidence>
<keyword evidence="12" id="KW-0067">ATP-binding</keyword>
<evidence type="ECO:0000256" key="12">
    <source>
        <dbReference type="ARBA" id="ARBA00022840"/>
    </source>
</evidence>
<dbReference type="AlphaFoldDB" id="A0A2C6M9M6"/>
<accession>A0A2C6M9M6</accession>
<feature type="modified residue" description="Phosphohistidine" evidence="20">
    <location>
        <position position="760"/>
    </location>
</feature>
<feature type="domain" description="HPt" evidence="26">
    <location>
        <begin position="721"/>
        <end position="822"/>
    </location>
</feature>
<dbReference type="SMART" id="SM00387">
    <property type="entry name" value="HATPase_c"/>
    <property type="match status" value="1"/>
</dbReference>
<evidence type="ECO:0000256" key="15">
    <source>
        <dbReference type="ARBA" id="ARBA00023136"/>
    </source>
</evidence>
<comment type="subunit">
    <text evidence="17">At low DSF concentrations, interacts with RpfF.</text>
</comment>
<evidence type="ECO:0000256" key="23">
    <source>
        <dbReference type="SAM" id="Phobius"/>
    </source>
</evidence>
<protein>
    <recommendedName>
        <fullName evidence="19">Circadian input-output histidine kinase CikA</fullName>
        <ecNumber evidence="4">2.7.13.3</ecNumber>
    </recommendedName>
    <alternativeName>
        <fullName evidence="18">Sensory/regulatory protein RpfC</fullName>
    </alternativeName>
    <alternativeName>
        <fullName evidence="5">Stage 0 sporulation protein A homolog</fullName>
    </alternativeName>
</protein>
<proteinExistence type="inferred from homology"/>
<evidence type="ECO:0000256" key="8">
    <source>
        <dbReference type="ARBA" id="ARBA00022679"/>
    </source>
</evidence>
<dbReference type="Pfam" id="PF01627">
    <property type="entry name" value="Hpt"/>
    <property type="match status" value="1"/>
</dbReference>
<dbReference type="SUPFAM" id="SSF55874">
    <property type="entry name" value="ATPase domain of HSP90 chaperone/DNA topoisomerase II/histidine kinase"/>
    <property type="match status" value="1"/>
</dbReference>
<dbReference type="EC" id="2.7.13.3" evidence="4"/>
<dbReference type="Gene3D" id="1.20.120.160">
    <property type="entry name" value="HPT domain"/>
    <property type="match status" value="1"/>
</dbReference>
<dbReference type="Pfam" id="PF00072">
    <property type="entry name" value="Response_reg"/>
    <property type="match status" value="1"/>
</dbReference>
<dbReference type="InterPro" id="IPR004358">
    <property type="entry name" value="Sig_transdc_His_kin-like_C"/>
</dbReference>
<dbReference type="EMBL" id="AWQQ01000160">
    <property type="protein sequence ID" value="PHJ36678.1"/>
    <property type="molecule type" value="Genomic_DNA"/>
</dbReference>
<keyword evidence="11 27" id="KW-0418">Kinase</keyword>
<evidence type="ECO:0000256" key="6">
    <source>
        <dbReference type="ARBA" id="ARBA00022475"/>
    </source>
</evidence>
<dbReference type="InterPro" id="IPR036641">
    <property type="entry name" value="HPT_dom_sf"/>
</dbReference>
<comment type="catalytic activity">
    <reaction evidence="1">
        <text>ATP + protein L-histidine = ADP + protein N-phospho-L-histidine.</text>
        <dbReference type="EC" id="2.7.13.3"/>
    </reaction>
</comment>
<dbReference type="CDD" id="cd16922">
    <property type="entry name" value="HATPase_EvgS-ArcB-TorS-like"/>
    <property type="match status" value="1"/>
</dbReference>
<keyword evidence="13 23" id="KW-1133">Transmembrane helix</keyword>
<keyword evidence="10" id="KW-0547">Nucleotide-binding</keyword>
<feature type="modified residue" description="4-aspartylphosphate" evidence="21">
    <location>
        <position position="615"/>
    </location>
</feature>
<dbReference type="PRINTS" id="PR00344">
    <property type="entry name" value="BCTRLSENSOR"/>
</dbReference>
<evidence type="ECO:0000256" key="18">
    <source>
        <dbReference type="ARBA" id="ARBA00068150"/>
    </source>
</evidence>
<dbReference type="PANTHER" id="PTHR45339:SF1">
    <property type="entry name" value="HYBRID SIGNAL TRANSDUCTION HISTIDINE KINASE J"/>
    <property type="match status" value="1"/>
</dbReference>
<comment type="function">
    <text evidence="16">May play the central regulatory role in sporulation. It may be an element of the effector pathway responsible for the activation of sporulation genes in response to nutritional stress. Spo0A may act in concert with spo0H (a sigma factor) to control the expression of some genes that are critical to the sporulation process.</text>
</comment>
<evidence type="ECO:0000256" key="1">
    <source>
        <dbReference type="ARBA" id="ARBA00000085"/>
    </source>
</evidence>
<evidence type="ECO:0000259" key="24">
    <source>
        <dbReference type="PROSITE" id="PS50109"/>
    </source>
</evidence>
<keyword evidence="9 23" id="KW-0812">Transmembrane</keyword>
<dbReference type="SUPFAM" id="SSF47384">
    <property type="entry name" value="Homodimeric domain of signal transducing histidine kinase"/>
    <property type="match status" value="1"/>
</dbReference>
<dbReference type="InterPro" id="IPR001789">
    <property type="entry name" value="Sig_transdc_resp-reg_receiver"/>
</dbReference>
<dbReference type="SMART" id="SM00388">
    <property type="entry name" value="HisKA"/>
    <property type="match status" value="1"/>
</dbReference>
<dbReference type="Gene3D" id="3.40.50.2300">
    <property type="match status" value="1"/>
</dbReference>
<evidence type="ECO:0000256" key="4">
    <source>
        <dbReference type="ARBA" id="ARBA00012438"/>
    </source>
</evidence>
<dbReference type="Pfam" id="PF00512">
    <property type="entry name" value="HisKA"/>
    <property type="match status" value="1"/>
</dbReference>
<evidence type="ECO:0000256" key="21">
    <source>
        <dbReference type="PROSITE-ProRule" id="PRU00169"/>
    </source>
</evidence>
<dbReference type="GO" id="GO:0005524">
    <property type="term" value="F:ATP binding"/>
    <property type="evidence" value="ECO:0007669"/>
    <property type="project" value="UniProtKB-KW"/>
</dbReference>
<evidence type="ECO:0000259" key="25">
    <source>
        <dbReference type="PROSITE" id="PS50110"/>
    </source>
</evidence>
<dbReference type="InterPro" id="IPR003594">
    <property type="entry name" value="HATPase_dom"/>
</dbReference>
<evidence type="ECO:0000256" key="9">
    <source>
        <dbReference type="ARBA" id="ARBA00022692"/>
    </source>
</evidence>
<dbReference type="FunFam" id="1.10.287.130:FF:000002">
    <property type="entry name" value="Two-component osmosensing histidine kinase"/>
    <property type="match status" value="1"/>
</dbReference>
<evidence type="ECO:0000256" key="13">
    <source>
        <dbReference type="ARBA" id="ARBA00022989"/>
    </source>
</evidence>
<gene>
    <name evidence="27" type="ORF">P378_20830</name>
</gene>
<evidence type="ECO:0000256" key="19">
    <source>
        <dbReference type="ARBA" id="ARBA00074306"/>
    </source>
</evidence>
<evidence type="ECO:0000256" key="7">
    <source>
        <dbReference type="ARBA" id="ARBA00022553"/>
    </source>
</evidence>
<dbReference type="Proteomes" id="UP000222564">
    <property type="component" value="Unassembled WGS sequence"/>
</dbReference>
<evidence type="ECO:0000256" key="17">
    <source>
        <dbReference type="ARBA" id="ARBA00064003"/>
    </source>
</evidence>
<keyword evidence="7 21" id="KW-0597">Phosphoprotein</keyword>
<evidence type="ECO:0000256" key="22">
    <source>
        <dbReference type="SAM" id="Coils"/>
    </source>
</evidence>
<organism evidence="27 28">
    <name type="scientific">Desulforamulus profundi</name>
    <dbReference type="NCBI Taxonomy" id="1383067"/>
    <lineage>
        <taxon>Bacteria</taxon>
        <taxon>Bacillati</taxon>
        <taxon>Bacillota</taxon>
        <taxon>Clostridia</taxon>
        <taxon>Eubacteriales</taxon>
        <taxon>Peptococcaceae</taxon>
        <taxon>Desulforamulus</taxon>
    </lineage>
</organism>
<keyword evidence="28" id="KW-1185">Reference proteome</keyword>
<evidence type="ECO:0000256" key="11">
    <source>
        <dbReference type="ARBA" id="ARBA00022777"/>
    </source>
</evidence>
<sequence>MSSKMIIKQSTISALILGIFFLIAILLGGSILYMNSSIKAEQTAEKRRTEFKQLGLTLAKASDYLTEEARKYAVTKDITHLNNYWEEINITKTRDKVIDRLAELDSPPAEKELLAQAKRHSDDLVETERHSMRLVLEGLGVTEANMVPEVASYRLNIVEQQLTKEEKFAKAREIMFDAQYDANKKSIMAPIDKFQQVMNARLEAELEAAREGTRRAAILQAILAGIIIGAVALLIRILFTQINDPIRNYTALLQDISFSNESFRLIPEGSHELRLLAKTFNDLYSSFQEELVKRKQAEETMKIAKDEAERANSAKSEFLANMSHEIRTPLNTITGYTYLLENSDLNSKQKEYADKIDMAAKNLLGIINEILDFSKIEAHRMTLELVDFDLFSILDDLCGMVGFEAQRKGIKLDLNIKPGVPQYIKGDPVRLKQVVLNLLANSVKFTHEGSIDILVELLGKDQNQVSLRFSVTDTGIGIPEEQKKSLFEVFTQGDASTSRKYGGTGLGLAICKRMVELMGGYISVESEIGKGSTFSFTINFAIADSIPIKQEEGEIARLTRIFEKKKILLIEDNLINLQMTKEILDQLGFDTDTAENGFIALQRVEQKCYDAILIDIRMPEMDGYETTRRIRALQDTENLPIIALSADAVEGVAEKAKAAGMNGYLTKPLNPLKLIDILKSYIEIEAISEDLEDLPDERTEAVKDAQACLDWEKGVRRIGGNKRKYREIIRQFISNHSEDANKLEYLLSSNDLTEAKILVHTIKGIANNIGAISLQDASVTLEKAILDNDQKQLEQAMHDFKVNLRALCVYAATQLDNVLNIEEEEENKVDFGDVHEVLMKLLALLQAGDVEAKNLFQACKNQLKQNLEEKDYDQLAKNISSYNLYEAAADLQELILRINRKGA</sequence>
<dbReference type="PANTHER" id="PTHR45339">
    <property type="entry name" value="HYBRID SIGNAL TRANSDUCTION HISTIDINE KINASE J"/>
    <property type="match status" value="1"/>
</dbReference>
<name>A0A2C6M9M6_9FIRM</name>
<comment type="subcellular location">
    <subcellularLocation>
        <location evidence="2">Cell membrane</location>
        <topology evidence="2">Multi-pass membrane protein</topology>
    </subcellularLocation>
</comment>
<keyword evidence="6" id="KW-1003">Cell membrane</keyword>
<evidence type="ECO:0000256" key="14">
    <source>
        <dbReference type="ARBA" id="ARBA00023012"/>
    </source>
</evidence>
<feature type="domain" description="Histidine kinase" evidence="24">
    <location>
        <begin position="321"/>
        <end position="542"/>
    </location>
</feature>
<feature type="transmembrane region" description="Helical" evidence="23">
    <location>
        <begin position="12"/>
        <end position="33"/>
    </location>
</feature>
<dbReference type="CDD" id="cd17546">
    <property type="entry name" value="REC_hyHK_CKI1_RcsC-like"/>
    <property type="match status" value="1"/>
</dbReference>
<keyword evidence="22" id="KW-0175">Coiled coil</keyword>
<evidence type="ECO:0000256" key="2">
    <source>
        <dbReference type="ARBA" id="ARBA00004651"/>
    </source>
</evidence>
<dbReference type="GO" id="GO:0000155">
    <property type="term" value="F:phosphorelay sensor kinase activity"/>
    <property type="evidence" value="ECO:0007669"/>
    <property type="project" value="InterPro"/>
</dbReference>
<dbReference type="InterPro" id="IPR003661">
    <property type="entry name" value="HisK_dim/P_dom"/>
</dbReference>
<dbReference type="RefSeq" id="WP_238473433.1">
    <property type="nucleotide sequence ID" value="NZ_AWQQ01000160.1"/>
</dbReference>
<dbReference type="GO" id="GO:0005886">
    <property type="term" value="C:plasma membrane"/>
    <property type="evidence" value="ECO:0007669"/>
    <property type="project" value="UniProtKB-SubCell"/>
</dbReference>
<reference evidence="27 28" key="1">
    <citation type="submission" date="2013-09" db="EMBL/GenBank/DDBJ databases">
        <title>Biodegradation of hydrocarbons in the deep terrestrial subsurface : characterization of a microbial consortium composed of two Desulfotomaculum species originating from a deep geological formation.</title>
        <authorList>
            <person name="Aullo T."/>
            <person name="Berlendis S."/>
            <person name="Lascourreges J.-F."/>
            <person name="Dessort D."/>
            <person name="Saint-Laurent S."/>
            <person name="Schraauwers B."/>
            <person name="Mas J."/>
            <person name="Magot M."/>
            <person name="Ranchou-Peyruse A."/>
        </authorList>
    </citation>
    <scope>NUCLEOTIDE SEQUENCE [LARGE SCALE GENOMIC DNA]</scope>
    <source>
        <strain evidence="27 28">Bs107</strain>
    </source>
</reference>
<keyword evidence="8" id="KW-0808">Transferase</keyword>
<dbReference type="InterPro" id="IPR008207">
    <property type="entry name" value="Sig_transdc_His_kin_Hpt_dom"/>
</dbReference>
<dbReference type="CDD" id="cd00082">
    <property type="entry name" value="HisKA"/>
    <property type="match status" value="1"/>
</dbReference>
<keyword evidence="14" id="KW-0902">Two-component regulatory system</keyword>
<evidence type="ECO:0000256" key="5">
    <source>
        <dbReference type="ARBA" id="ARBA00018672"/>
    </source>
</evidence>
<comment type="caution">
    <text evidence="27">The sequence shown here is derived from an EMBL/GenBank/DDBJ whole genome shotgun (WGS) entry which is preliminary data.</text>
</comment>
<dbReference type="SMART" id="SM00448">
    <property type="entry name" value="REC"/>
    <property type="match status" value="1"/>
</dbReference>
<dbReference type="InterPro" id="IPR036097">
    <property type="entry name" value="HisK_dim/P_sf"/>
</dbReference>
<evidence type="ECO:0000256" key="3">
    <source>
        <dbReference type="ARBA" id="ARBA00006402"/>
    </source>
</evidence>
<dbReference type="Gene3D" id="1.10.287.130">
    <property type="match status" value="1"/>
</dbReference>
<keyword evidence="15 23" id="KW-0472">Membrane</keyword>
<comment type="similarity">
    <text evidence="3">In the N-terminal section; belongs to the phytochrome family.</text>
</comment>
<dbReference type="InterPro" id="IPR005467">
    <property type="entry name" value="His_kinase_dom"/>
</dbReference>
<dbReference type="PROSITE" id="PS50110">
    <property type="entry name" value="RESPONSE_REGULATORY"/>
    <property type="match status" value="1"/>
</dbReference>
<dbReference type="FunFam" id="3.30.565.10:FF:000010">
    <property type="entry name" value="Sensor histidine kinase RcsC"/>
    <property type="match status" value="1"/>
</dbReference>
<dbReference type="Pfam" id="PF02518">
    <property type="entry name" value="HATPase_c"/>
    <property type="match status" value="1"/>
</dbReference>
<evidence type="ECO:0000256" key="10">
    <source>
        <dbReference type="ARBA" id="ARBA00022741"/>
    </source>
</evidence>
<feature type="domain" description="Response regulatory" evidence="25">
    <location>
        <begin position="566"/>
        <end position="682"/>
    </location>
</feature>
<evidence type="ECO:0000313" key="27">
    <source>
        <dbReference type="EMBL" id="PHJ36678.1"/>
    </source>
</evidence>
<dbReference type="SUPFAM" id="SSF47226">
    <property type="entry name" value="Histidine-containing phosphotransfer domain, HPT domain"/>
    <property type="match status" value="1"/>
</dbReference>
<dbReference type="PROSITE" id="PS50109">
    <property type="entry name" value="HIS_KIN"/>
    <property type="match status" value="1"/>
</dbReference>
<dbReference type="InterPro" id="IPR036890">
    <property type="entry name" value="HATPase_C_sf"/>
</dbReference>
<dbReference type="PROSITE" id="PS50894">
    <property type="entry name" value="HPT"/>
    <property type="match status" value="1"/>
</dbReference>
<dbReference type="InterPro" id="IPR011006">
    <property type="entry name" value="CheY-like_superfamily"/>
</dbReference>
<feature type="transmembrane region" description="Helical" evidence="23">
    <location>
        <begin position="217"/>
        <end position="239"/>
    </location>
</feature>